<evidence type="ECO:0008006" key="4">
    <source>
        <dbReference type="Google" id="ProtNLM"/>
    </source>
</evidence>
<feature type="transmembrane region" description="Helical" evidence="1">
    <location>
        <begin position="165"/>
        <end position="183"/>
    </location>
</feature>
<keyword evidence="1" id="KW-1133">Transmembrane helix</keyword>
<evidence type="ECO:0000313" key="3">
    <source>
        <dbReference type="Proteomes" id="UP000011058"/>
    </source>
</evidence>
<feature type="transmembrane region" description="Helical" evidence="1">
    <location>
        <begin position="80"/>
        <end position="102"/>
    </location>
</feature>
<keyword evidence="1" id="KW-0812">Transmembrane</keyword>
<evidence type="ECO:0000256" key="1">
    <source>
        <dbReference type="SAM" id="Phobius"/>
    </source>
</evidence>
<dbReference type="AlphaFoldDB" id="I0K3K6"/>
<dbReference type="KEGG" id="fae:FAES_0698"/>
<gene>
    <name evidence="2" type="ORF">FAES_0698</name>
</gene>
<feature type="transmembrane region" description="Helical" evidence="1">
    <location>
        <begin position="313"/>
        <end position="333"/>
    </location>
</feature>
<name>I0K3K6_9BACT</name>
<dbReference type="eggNOG" id="ENOG502ZHN5">
    <property type="taxonomic scope" value="Bacteria"/>
</dbReference>
<dbReference type="HOGENOM" id="CLU_707312_0_0_10"/>
<dbReference type="Proteomes" id="UP000011058">
    <property type="component" value="Chromosome"/>
</dbReference>
<keyword evidence="1" id="KW-0472">Membrane</keyword>
<dbReference type="OrthoDB" id="660047at2"/>
<sequence length="390" mass="43182">MLYDPDHIDEREILRQVDRWKAQQLVTPEQIAAIQQAFPKRFRQTNPWLEIGAFLFAILAVLSLYGLFMIQFEAFSVSGSVVFATLSIGYAVAIVWFARYFVQKNQICRNGTDNALLVAAAGIGSWGLIELVASGYGGQYPPFWMCALLSLPVLLALIWYSGDVMLSYLALGLFYGLIFDRLLDFSWGQSAMPFALMGISGLLFALVRKEPRRAYYAEALGVVRWLSLGVLLAAGNYFVVRELNALLLDRRAPVSPQIALPGLFWLFTLGLPATYLTIGIRQRNRMLLILGTLGVAAAVATFQHYYISWPRSVVLAIDGTLLIGVAVLLIRYLRQPRQGFTDEPDDEPPHALVKHIGTIASVQATANAQNQPHLRFGGGDFSGSGAGERY</sequence>
<accession>I0K3K6</accession>
<reference evidence="2 3" key="1">
    <citation type="journal article" date="2012" name="J. Bacteriol.">
        <title>Genome Sequence of Fibrella aestuarina BUZ 2T, a Filamentous Marine Bacterium.</title>
        <authorList>
            <person name="Filippini M."/>
            <person name="Qi W."/>
            <person name="Blom J."/>
            <person name="Goesmann A."/>
            <person name="Smits T.H."/>
            <person name="Bagheri H.C."/>
        </authorList>
    </citation>
    <scope>NUCLEOTIDE SEQUENCE [LARGE SCALE GENOMIC DNA]</scope>
    <source>
        <strain evidence="3">BUZ 2T</strain>
    </source>
</reference>
<feature type="transmembrane region" description="Helical" evidence="1">
    <location>
        <begin position="258"/>
        <end position="280"/>
    </location>
</feature>
<organism evidence="2 3">
    <name type="scientific">Fibrella aestuarina BUZ 2</name>
    <dbReference type="NCBI Taxonomy" id="1166018"/>
    <lineage>
        <taxon>Bacteria</taxon>
        <taxon>Pseudomonadati</taxon>
        <taxon>Bacteroidota</taxon>
        <taxon>Cytophagia</taxon>
        <taxon>Cytophagales</taxon>
        <taxon>Spirosomataceae</taxon>
        <taxon>Fibrella</taxon>
    </lineage>
</organism>
<protein>
    <recommendedName>
        <fullName evidence="4">DUF2157 domain-containing protein</fullName>
    </recommendedName>
</protein>
<dbReference type="EMBL" id="HE796683">
    <property type="protein sequence ID" value="CCG98709.1"/>
    <property type="molecule type" value="Genomic_DNA"/>
</dbReference>
<proteinExistence type="predicted"/>
<dbReference type="RefSeq" id="WP_015329809.1">
    <property type="nucleotide sequence ID" value="NC_020054.1"/>
</dbReference>
<feature type="transmembrane region" description="Helical" evidence="1">
    <location>
        <begin position="48"/>
        <end position="68"/>
    </location>
</feature>
<dbReference type="PATRIC" id="fig|1166018.3.peg.711"/>
<feature type="transmembrane region" description="Helical" evidence="1">
    <location>
        <begin position="189"/>
        <end position="207"/>
    </location>
</feature>
<feature type="transmembrane region" description="Helical" evidence="1">
    <location>
        <begin position="219"/>
        <end position="238"/>
    </location>
</feature>
<feature type="transmembrane region" description="Helical" evidence="1">
    <location>
        <begin position="142"/>
        <end position="160"/>
    </location>
</feature>
<dbReference type="STRING" id="1166018.FAES_0698"/>
<feature type="transmembrane region" description="Helical" evidence="1">
    <location>
        <begin position="287"/>
        <end position="307"/>
    </location>
</feature>
<feature type="transmembrane region" description="Helical" evidence="1">
    <location>
        <begin position="114"/>
        <end position="136"/>
    </location>
</feature>
<evidence type="ECO:0000313" key="2">
    <source>
        <dbReference type="EMBL" id="CCG98709.1"/>
    </source>
</evidence>
<keyword evidence="3" id="KW-1185">Reference proteome</keyword>